<sequence length="75" mass="8148">MVPSRHADEGGQLQLMEPDRVDEEEECLESVDKLISQGINAGDVKKLQDAGIYTCNGLTMHTKKVTSGGIMDAKD</sequence>
<keyword evidence="2" id="KW-1185">Reference proteome</keyword>
<evidence type="ECO:0000313" key="1">
    <source>
        <dbReference type="EMBL" id="TKV99209.1"/>
    </source>
</evidence>
<reference evidence="1" key="1">
    <citation type="submission" date="2019-03" db="EMBL/GenBank/DDBJ databases">
        <title>WGS assembly of Setaria viridis.</title>
        <authorList>
            <person name="Huang P."/>
            <person name="Jenkins J."/>
            <person name="Grimwood J."/>
            <person name="Barry K."/>
            <person name="Healey A."/>
            <person name="Mamidi S."/>
            <person name="Sreedasyam A."/>
            <person name="Shu S."/>
            <person name="Feldman M."/>
            <person name="Wu J."/>
            <person name="Yu Y."/>
            <person name="Chen C."/>
            <person name="Johnson J."/>
            <person name="Rokhsar D."/>
            <person name="Baxter I."/>
            <person name="Schmutz J."/>
            <person name="Brutnell T."/>
            <person name="Kellogg E."/>
        </authorList>
    </citation>
    <scope>NUCLEOTIDE SEQUENCE [LARGE SCALE GENOMIC DNA]</scope>
</reference>
<dbReference type="Proteomes" id="UP000298652">
    <property type="component" value="Chromosome 8"/>
</dbReference>
<dbReference type="Gene3D" id="1.10.150.20">
    <property type="entry name" value="5' to 3' exonuclease, C-terminal subdomain"/>
    <property type="match status" value="1"/>
</dbReference>
<accession>A0A4U6TB32</accession>
<dbReference type="Gramene" id="TKV99209">
    <property type="protein sequence ID" value="TKV99209"/>
    <property type="gene ID" value="SEVIR_8G029350v2"/>
</dbReference>
<evidence type="ECO:0000313" key="2">
    <source>
        <dbReference type="Proteomes" id="UP000298652"/>
    </source>
</evidence>
<protein>
    <submittedName>
        <fullName evidence="1">Uncharacterized protein</fullName>
    </submittedName>
</protein>
<dbReference type="EMBL" id="CM016559">
    <property type="protein sequence ID" value="TKV99209.1"/>
    <property type="molecule type" value="Genomic_DNA"/>
</dbReference>
<gene>
    <name evidence="1" type="ORF">SEVIR_8G029350v2</name>
</gene>
<dbReference type="AlphaFoldDB" id="A0A4U6TB32"/>
<proteinExistence type="predicted"/>
<organism evidence="1 2">
    <name type="scientific">Setaria viridis</name>
    <name type="common">Green bristlegrass</name>
    <name type="synonym">Setaria italica subsp. viridis</name>
    <dbReference type="NCBI Taxonomy" id="4556"/>
    <lineage>
        <taxon>Eukaryota</taxon>
        <taxon>Viridiplantae</taxon>
        <taxon>Streptophyta</taxon>
        <taxon>Embryophyta</taxon>
        <taxon>Tracheophyta</taxon>
        <taxon>Spermatophyta</taxon>
        <taxon>Magnoliopsida</taxon>
        <taxon>Liliopsida</taxon>
        <taxon>Poales</taxon>
        <taxon>Poaceae</taxon>
        <taxon>PACMAD clade</taxon>
        <taxon>Panicoideae</taxon>
        <taxon>Panicodae</taxon>
        <taxon>Paniceae</taxon>
        <taxon>Cenchrinae</taxon>
        <taxon>Setaria</taxon>
    </lineage>
</organism>
<name>A0A4U6TB32_SETVI</name>